<name>A0ABS8VK95_DATST</name>
<sequence>NALMTSHQNLLSTLAVTGWQTILLDLNEISIVEKESQRARCQSKGQWRLKLRQLQKDLVEMIRFQRKKG</sequence>
<evidence type="ECO:0000313" key="1">
    <source>
        <dbReference type="EMBL" id="MCD9646672.1"/>
    </source>
</evidence>
<evidence type="ECO:0000313" key="2">
    <source>
        <dbReference type="Proteomes" id="UP000823775"/>
    </source>
</evidence>
<keyword evidence="2" id="KW-1185">Reference proteome</keyword>
<dbReference type="Proteomes" id="UP000823775">
    <property type="component" value="Unassembled WGS sequence"/>
</dbReference>
<accession>A0ABS8VK95</accession>
<dbReference type="EMBL" id="JACEIK010004887">
    <property type="protein sequence ID" value="MCD9646672.1"/>
    <property type="molecule type" value="Genomic_DNA"/>
</dbReference>
<organism evidence="1 2">
    <name type="scientific">Datura stramonium</name>
    <name type="common">Jimsonweed</name>
    <name type="synonym">Common thornapple</name>
    <dbReference type="NCBI Taxonomy" id="4076"/>
    <lineage>
        <taxon>Eukaryota</taxon>
        <taxon>Viridiplantae</taxon>
        <taxon>Streptophyta</taxon>
        <taxon>Embryophyta</taxon>
        <taxon>Tracheophyta</taxon>
        <taxon>Spermatophyta</taxon>
        <taxon>Magnoliopsida</taxon>
        <taxon>eudicotyledons</taxon>
        <taxon>Gunneridae</taxon>
        <taxon>Pentapetalae</taxon>
        <taxon>asterids</taxon>
        <taxon>lamiids</taxon>
        <taxon>Solanales</taxon>
        <taxon>Solanaceae</taxon>
        <taxon>Solanoideae</taxon>
        <taxon>Datureae</taxon>
        <taxon>Datura</taxon>
    </lineage>
</organism>
<feature type="non-terminal residue" evidence="1">
    <location>
        <position position="1"/>
    </location>
</feature>
<proteinExistence type="predicted"/>
<gene>
    <name evidence="1" type="ORF">HAX54_036699</name>
</gene>
<protein>
    <submittedName>
        <fullName evidence="1">Uncharacterized protein</fullName>
    </submittedName>
</protein>
<reference evidence="1 2" key="1">
    <citation type="journal article" date="2021" name="BMC Genomics">
        <title>Datura genome reveals duplications of psychoactive alkaloid biosynthetic genes and high mutation rate following tissue culture.</title>
        <authorList>
            <person name="Rajewski A."/>
            <person name="Carter-House D."/>
            <person name="Stajich J."/>
            <person name="Litt A."/>
        </authorList>
    </citation>
    <scope>NUCLEOTIDE SEQUENCE [LARGE SCALE GENOMIC DNA]</scope>
    <source>
        <strain evidence="1">AR-01</strain>
    </source>
</reference>
<comment type="caution">
    <text evidence="1">The sequence shown here is derived from an EMBL/GenBank/DDBJ whole genome shotgun (WGS) entry which is preliminary data.</text>
</comment>